<dbReference type="EMBL" id="BAAAHP010000306">
    <property type="protein sequence ID" value="GAA0907179.1"/>
    <property type="molecule type" value="Genomic_DNA"/>
</dbReference>
<name>A0ABN1NGZ9_9PSEU</name>
<keyword evidence="2" id="KW-1185">Reference proteome</keyword>
<dbReference type="InterPro" id="IPR045423">
    <property type="entry name" value="DUF6510"/>
</dbReference>
<protein>
    <submittedName>
        <fullName evidence="1">DUF6510 family protein</fullName>
    </submittedName>
</protein>
<evidence type="ECO:0000313" key="2">
    <source>
        <dbReference type="Proteomes" id="UP001499967"/>
    </source>
</evidence>
<dbReference type="Pfam" id="PF20120">
    <property type="entry name" value="DUF6510"/>
    <property type="match status" value="1"/>
</dbReference>
<dbReference type="RefSeq" id="WP_343946682.1">
    <property type="nucleotide sequence ID" value="NZ_BAAAHP010000306.1"/>
</dbReference>
<accession>A0ABN1NGZ9</accession>
<comment type="caution">
    <text evidence="1">The sequence shown here is derived from an EMBL/GenBank/DDBJ whole genome shotgun (WGS) entry which is preliminary data.</text>
</comment>
<reference evidence="1 2" key="1">
    <citation type="journal article" date="2019" name="Int. J. Syst. Evol. Microbiol.">
        <title>The Global Catalogue of Microorganisms (GCM) 10K type strain sequencing project: providing services to taxonomists for standard genome sequencing and annotation.</title>
        <authorList>
            <consortium name="The Broad Institute Genomics Platform"/>
            <consortium name="The Broad Institute Genome Sequencing Center for Infectious Disease"/>
            <person name="Wu L."/>
            <person name="Ma J."/>
        </authorList>
    </citation>
    <scope>NUCLEOTIDE SEQUENCE [LARGE SCALE GENOMIC DNA]</scope>
    <source>
        <strain evidence="1 2">JCM 11117</strain>
    </source>
</reference>
<dbReference type="Proteomes" id="UP001499967">
    <property type="component" value="Unassembled WGS sequence"/>
</dbReference>
<gene>
    <name evidence="1" type="ORF">GCM10009559_75810</name>
</gene>
<organism evidence="1 2">
    <name type="scientific">Pseudonocardia zijingensis</name>
    <dbReference type="NCBI Taxonomy" id="153376"/>
    <lineage>
        <taxon>Bacteria</taxon>
        <taxon>Bacillati</taxon>
        <taxon>Actinomycetota</taxon>
        <taxon>Actinomycetes</taxon>
        <taxon>Pseudonocardiales</taxon>
        <taxon>Pseudonocardiaceae</taxon>
        <taxon>Pseudonocardia</taxon>
    </lineage>
</organism>
<proteinExistence type="predicted"/>
<evidence type="ECO:0000313" key="1">
    <source>
        <dbReference type="EMBL" id="GAA0907179.1"/>
    </source>
</evidence>
<sequence>MTALDGNAIAGMLQTAFGRDMTAALGTCAGCGAASRLGQAGVYRGAATVLRCPNCESVLMVIIENGGVLGIDIHGLAGLRDPG</sequence>